<name>A0A8H8DKB5_9FUNG</name>
<dbReference type="GO" id="GO:0008017">
    <property type="term" value="F:microtubule binding"/>
    <property type="evidence" value="ECO:0007669"/>
    <property type="project" value="TreeGrafter"/>
</dbReference>
<protein>
    <recommendedName>
        <fullName evidence="2">HAUS augmin-like complex subunit 6 N-terminal domain-containing protein</fullName>
    </recommendedName>
</protein>
<evidence type="ECO:0000313" key="4">
    <source>
        <dbReference type="Proteomes" id="UP000673691"/>
    </source>
</evidence>
<dbReference type="OrthoDB" id="5575722at2759"/>
<reference evidence="3 4" key="1">
    <citation type="journal article" name="Sci. Rep.">
        <title>Genome-scale phylogenetic analyses confirm Olpidium as the closest living zoosporic fungus to the non-flagellated, terrestrial fungi.</title>
        <authorList>
            <person name="Chang Y."/>
            <person name="Rochon D."/>
            <person name="Sekimoto S."/>
            <person name="Wang Y."/>
            <person name="Chovatia M."/>
            <person name="Sandor L."/>
            <person name="Salamov A."/>
            <person name="Grigoriev I.V."/>
            <person name="Stajich J.E."/>
            <person name="Spatafora J.W."/>
        </authorList>
    </citation>
    <scope>NUCLEOTIDE SEQUENCE [LARGE SCALE GENOMIC DNA]</scope>
    <source>
        <strain evidence="3">S191</strain>
    </source>
</reference>
<dbReference type="PANTHER" id="PTHR16151">
    <property type="entry name" value="HAUS AUGMIN-LIKE COMPLEX SUBUNIT 6"/>
    <property type="match status" value="1"/>
</dbReference>
<accession>A0A8H8DKB5</accession>
<organism evidence="3 4">
    <name type="scientific">Olpidium bornovanus</name>
    <dbReference type="NCBI Taxonomy" id="278681"/>
    <lineage>
        <taxon>Eukaryota</taxon>
        <taxon>Fungi</taxon>
        <taxon>Fungi incertae sedis</taxon>
        <taxon>Olpidiomycota</taxon>
        <taxon>Olpidiomycotina</taxon>
        <taxon>Olpidiomycetes</taxon>
        <taxon>Olpidiales</taxon>
        <taxon>Olpidiaceae</taxon>
        <taxon>Olpidium</taxon>
    </lineage>
</organism>
<dbReference type="Proteomes" id="UP000673691">
    <property type="component" value="Unassembled WGS sequence"/>
</dbReference>
<gene>
    <name evidence="3" type="ORF">BJ554DRAFT_6950</name>
</gene>
<dbReference type="GO" id="GO:1990498">
    <property type="term" value="C:mitotic spindle microtubule"/>
    <property type="evidence" value="ECO:0007669"/>
    <property type="project" value="TreeGrafter"/>
</dbReference>
<evidence type="ECO:0000313" key="3">
    <source>
        <dbReference type="EMBL" id="KAG5460942.1"/>
    </source>
</evidence>
<proteinExistence type="predicted"/>
<dbReference type="EMBL" id="JAEFCI010004451">
    <property type="protein sequence ID" value="KAG5460942.1"/>
    <property type="molecule type" value="Genomic_DNA"/>
</dbReference>
<sequence>MLAQTPQRFAHCWPISDRAVGREFRNVVYKWLEALKKAGHIPWDVAVRRSYLDECKGERFDELMLCLSNHVVEVVLERDFAPDFAPGREAELPNIRRTLPTACSVPVDFVDPERQAELASMLRLSIQLEMDRTADGARRELETQKRYNQIAEKITSFWLASEESQAEVTNLRNAIKYDVVISQSPSRQEPLTSMSTVRTTCIKNRGLGGLSDNHIADFDRLATCARLQAQDAENVWLGLLTWATKSRDRRGFFKYHSANDSNGDFHRDAVNPGSGGLLRQPSPYAENDDSLSALLPTFRLAFVDIFNLMCKLELLSATSAAVPECANATLETVRNQRKIIRTTIHALRKRLRETEERIAAQYKDLELRYSNIRNVCFLHKGQRRCVSHSRGFQYGKRLPKTAGRRNSLCDAHPTARLSGTAVSSTLRASIEKIRAEIREHGALAVDKRNKAVSRAFPN</sequence>
<dbReference type="GO" id="GO:0070652">
    <property type="term" value="C:HAUS complex"/>
    <property type="evidence" value="ECO:0007669"/>
    <property type="project" value="InterPro"/>
</dbReference>
<keyword evidence="1" id="KW-0175">Coiled coil</keyword>
<dbReference type="PANTHER" id="PTHR16151:SF2">
    <property type="entry name" value="HAUS AUGMIN-LIKE COMPLEX SUBUNIT 6"/>
    <property type="match status" value="1"/>
</dbReference>
<evidence type="ECO:0000259" key="2">
    <source>
        <dbReference type="Pfam" id="PF14661"/>
    </source>
</evidence>
<dbReference type="GO" id="GO:0051225">
    <property type="term" value="P:spindle assembly"/>
    <property type="evidence" value="ECO:0007669"/>
    <property type="project" value="InterPro"/>
</dbReference>
<dbReference type="InterPro" id="IPR028163">
    <property type="entry name" value="HAUS_6_N"/>
</dbReference>
<dbReference type="AlphaFoldDB" id="A0A8H8DKB5"/>
<feature type="domain" description="HAUS augmin-like complex subunit 6 N-terminal" evidence="2">
    <location>
        <begin position="4"/>
        <end position="82"/>
    </location>
</feature>
<dbReference type="InterPro" id="IPR026797">
    <property type="entry name" value="HAUS_6"/>
</dbReference>
<keyword evidence="4" id="KW-1185">Reference proteome</keyword>
<evidence type="ECO:0000256" key="1">
    <source>
        <dbReference type="SAM" id="Coils"/>
    </source>
</evidence>
<comment type="caution">
    <text evidence="3">The sequence shown here is derived from an EMBL/GenBank/DDBJ whole genome shotgun (WGS) entry which is preliminary data.</text>
</comment>
<feature type="coiled-coil region" evidence="1">
    <location>
        <begin position="337"/>
        <end position="368"/>
    </location>
</feature>
<dbReference type="Pfam" id="PF14661">
    <property type="entry name" value="HAUS6_N"/>
    <property type="match status" value="1"/>
</dbReference>